<comment type="caution">
    <text evidence="8">The sequence shown here is derived from an EMBL/GenBank/DDBJ whole genome shotgun (WGS) entry which is preliminary data.</text>
</comment>
<evidence type="ECO:0000256" key="1">
    <source>
        <dbReference type="ARBA" id="ARBA00004123"/>
    </source>
</evidence>
<keyword evidence="3 8" id="KW-0489">Methyltransferase</keyword>
<dbReference type="GO" id="GO:0035657">
    <property type="term" value="C:eRF1 methyltransferase complex"/>
    <property type="evidence" value="ECO:0007669"/>
    <property type="project" value="TreeGrafter"/>
</dbReference>
<keyword evidence="5" id="KW-0949">S-adenosyl-L-methionine</keyword>
<dbReference type="PANTHER" id="PTHR45875">
    <property type="entry name" value="METHYLTRANSFERASE N6AMT1"/>
    <property type="match status" value="1"/>
</dbReference>
<dbReference type="InParanoid" id="A0A066VTT5"/>
<keyword evidence="4 8" id="KW-0808">Transferase</keyword>
<dbReference type="Pfam" id="PF05175">
    <property type="entry name" value="MTS"/>
    <property type="match status" value="1"/>
</dbReference>
<dbReference type="GO" id="GO:0032259">
    <property type="term" value="P:methylation"/>
    <property type="evidence" value="ECO:0007669"/>
    <property type="project" value="UniProtKB-KW"/>
</dbReference>
<dbReference type="Gene3D" id="3.40.50.150">
    <property type="entry name" value="Vaccinia Virus protein VP39"/>
    <property type="match status" value="1"/>
</dbReference>
<dbReference type="GeneID" id="25264865"/>
<evidence type="ECO:0000256" key="5">
    <source>
        <dbReference type="ARBA" id="ARBA00022691"/>
    </source>
</evidence>
<protein>
    <submittedName>
        <fullName evidence="8">S-adenosyl-L-methionine-dependent methyltransferase</fullName>
    </submittedName>
</protein>
<accession>A0A066VTT5</accession>
<evidence type="ECO:0000256" key="6">
    <source>
        <dbReference type="ARBA" id="ARBA00023242"/>
    </source>
</evidence>
<organism evidence="8 9">
    <name type="scientific">Tilletiaria anomala (strain ATCC 24038 / CBS 436.72 / UBC 951)</name>
    <dbReference type="NCBI Taxonomy" id="1037660"/>
    <lineage>
        <taxon>Eukaryota</taxon>
        <taxon>Fungi</taxon>
        <taxon>Dikarya</taxon>
        <taxon>Basidiomycota</taxon>
        <taxon>Ustilaginomycotina</taxon>
        <taxon>Exobasidiomycetes</taxon>
        <taxon>Georgefischeriales</taxon>
        <taxon>Tilletiariaceae</taxon>
        <taxon>Tilletiaria</taxon>
    </lineage>
</organism>
<reference evidence="8 9" key="1">
    <citation type="submission" date="2014-05" db="EMBL/GenBank/DDBJ databases">
        <title>Draft genome sequence of a rare smut relative, Tilletiaria anomala UBC 951.</title>
        <authorList>
            <consortium name="DOE Joint Genome Institute"/>
            <person name="Toome M."/>
            <person name="Kuo A."/>
            <person name="Henrissat B."/>
            <person name="Lipzen A."/>
            <person name="Tritt A."/>
            <person name="Yoshinaga Y."/>
            <person name="Zane M."/>
            <person name="Barry K."/>
            <person name="Grigoriev I.V."/>
            <person name="Spatafora J.W."/>
            <person name="Aimea M.C."/>
        </authorList>
    </citation>
    <scope>NUCLEOTIDE SEQUENCE [LARGE SCALE GENOMIC DNA]</scope>
    <source>
        <strain evidence="8 9">UBC 951</strain>
    </source>
</reference>
<comment type="similarity">
    <text evidence="2">Belongs to the eukaryotic/archaeal PrmC-related family.</text>
</comment>
<dbReference type="OMA" id="EWDDWME"/>
<gene>
    <name evidence="8" type="ORF">K437DRAFT_258053</name>
</gene>
<dbReference type="Proteomes" id="UP000027361">
    <property type="component" value="Unassembled WGS sequence"/>
</dbReference>
<dbReference type="InterPro" id="IPR007848">
    <property type="entry name" value="Small_mtfrase_dom"/>
</dbReference>
<evidence type="ECO:0000259" key="7">
    <source>
        <dbReference type="Pfam" id="PF05175"/>
    </source>
</evidence>
<evidence type="ECO:0000256" key="3">
    <source>
        <dbReference type="ARBA" id="ARBA00022603"/>
    </source>
</evidence>
<keyword evidence="9" id="KW-1185">Reference proteome</keyword>
<evidence type="ECO:0000256" key="4">
    <source>
        <dbReference type="ARBA" id="ARBA00022679"/>
    </source>
</evidence>
<evidence type="ECO:0000256" key="2">
    <source>
        <dbReference type="ARBA" id="ARBA00006149"/>
    </source>
</evidence>
<dbReference type="PANTHER" id="PTHR45875:SF1">
    <property type="entry name" value="METHYLTRANSFERASE N6AMT1"/>
    <property type="match status" value="1"/>
</dbReference>
<dbReference type="InterPro" id="IPR002052">
    <property type="entry name" value="DNA_methylase_N6_adenine_CS"/>
</dbReference>
<dbReference type="GO" id="GO:0003676">
    <property type="term" value="F:nucleic acid binding"/>
    <property type="evidence" value="ECO:0007669"/>
    <property type="project" value="InterPro"/>
</dbReference>
<feature type="domain" description="Methyltransferase small" evidence="7">
    <location>
        <begin position="54"/>
        <end position="137"/>
    </location>
</feature>
<proteinExistence type="inferred from homology"/>
<dbReference type="AlphaFoldDB" id="A0A066VTT5"/>
<dbReference type="InterPro" id="IPR029063">
    <property type="entry name" value="SAM-dependent_MTases_sf"/>
</dbReference>
<dbReference type="FunCoup" id="A0A066VTT5">
    <property type="interactions" value="123"/>
</dbReference>
<dbReference type="PROSITE" id="PS00092">
    <property type="entry name" value="N6_MTASE"/>
    <property type="match status" value="1"/>
</dbReference>
<evidence type="ECO:0000313" key="8">
    <source>
        <dbReference type="EMBL" id="KDN41970.1"/>
    </source>
</evidence>
<dbReference type="GO" id="GO:0008757">
    <property type="term" value="F:S-adenosylmethionine-dependent methyltransferase activity"/>
    <property type="evidence" value="ECO:0007669"/>
    <property type="project" value="TreeGrafter"/>
</dbReference>
<dbReference type="OrthoDB" id="406152at2759"/>
<name>A0A066VTT5_TILAU</name>
<dbReference type="HOGENOM" id="CLU_018398_6_0_1"/>
<dbReference type="EMBL" id="JMSN01000074">
    <property type="protein sequence ID" value="KDN41970.1"/>
    <property type="molecule type" value="Genomic_DNA"/>
</dbReference>
<evidence type="ECO:0000313" key="9">
    <source>
        <dbReference type="Proteomes" id="UP000027361"/>
    </source>
</evidence>
<comment type="subcellular location">
    <subcellularLocation>
        <location evidence="1">Nucleus</location>
    </subcellularLocation>
</comment>
<dbReference type="GO" id="GO:0005634">
    <property type="term" value="C:nucleus"/>
    <property type="evidence" value="ECO:0007669"/>
    <property type="project" value="UniProtKB-SubCell"/>
</dbReference>
<dbReference type="FunFam" id="3.40.50.150:FF:000077">
    <property type="entry name" value="HemK methyltransferase family member 2"/>
    <property type="match status" value="1"/>
</dbReference>
<dbReference type="RefSeq" id="XP_013241905.1">
    <property type="nucleotide sequence ID" value="XM_013386451.1"/>
</dbReference>
<keyword evidence="6" id="KW-0539">Nucleus</keyword>
<sequence length="244" mass="26220">MIPTPDLAHISRSTYEHVYEPAEDTFILLDALEADASILRDGVAAGRCKRPRLCVEIGPGSGCVSAFLAKIVGETEAAYICLDINAQAAEITRQTGSANGVPLSPIISNLLSNVEARVHGKVDVLVFNPPYVPTSAEEEAQAQCSYTGENGSESKIEAAWAGGSMGTRLLEMLIEGSGSVRWPLEEMLAPGGSFYFVAIKQNAPEKLVERLRARGLTSDIVLSRRAGGEHLFIIRAVRHIDTVE</sequence>
<dbReference type="InterPro" id="IPR052190">
    <property type="entry name" value="Euk-Arch_PrmC-MTase"/>
</dbReference>
<dbReference type="SUPFAM" id="SSF53335">
    <property type="entry name" value="S-adenosyl-L-methionine-dependent methyltransferases"/>
    <property type="match status" value="1"/>
</dbReference>
<dbReference type="GO" id="GO:0008276">
    <property type="term" value="F:protein methyltransferase activity"/>
    <property type="evidence" value="ECO:0007669"/>
    <property type="project" value="TreeGrafter"/>
</dbReference>
<dbReference type="STRING" id="1037660.A0A066VTT5"/>